<feature type="compositionally biased region" description="Basic and acidic residues" evidence="1">
    <location>
        <begin position="97"/>
        <end position="106"/>
    </location>
</feature>
<feature type="region of interest" description="Disordered" evidence="1">
    <location>
        <begin position="43"/>
        <end position="64"/>
    </location>
</feature>
<feature type="compositionally biased region" description="Low complexity" evidence="1">
    <location>
        <begin position="360"/>
        <end position="370"/>
    </location>
</feature>
<organism evidence="2 3">
    <name type="scientific">Halteria grandinella</name>
    <dbReference type="NCBI Taxonomy" id="5974"/>
    <lineage>
        <taxon>Eukaryota</taxon>
        <taxon>Sar</taxon>
        <taxon>Alveolata</taxon>
        <taxon>Ciliophora</taxon>
        <taxon>Intramacronucleata</taxon>
        <taxon>Spirotrichea</taxon>
        <taxon>Stichotrichia</taxon>
        <taxon>Sporadotrichida</taxon>
        <taxon>Halteriidae</taxon>
        <taxon>Halteria</taxon>
    </lineage>
</organism>
<keyword evidence="3" id="KW-1185">Reference proteome</keyword>
<evidence type="ECO:0000313" key="2">
    <source>
        <dbReference type="EMBL" id="TNV87562.1"/>
    </source>
</evidence>
<proteinExistence type="predicted"/>
<name>A0A8J8P3T3_HALGN</name>
<dbReference type="Proteomes" id="UP000785679">
    <property type="component" value="Unassembled WGS sequence"/>
</dbReference>
<dbReference type="AlphaFoldDB" id="A0A8J8P3T3"/>
<feature type="region of interest" description="Disordered" evidence="1">
    <location>
        <begin position="89"/>
        <end position="122"/>
    </location>
</feature>
<evidence type="ECO:0000256" key="1">
    <source>
        <dbReference type="SAM" id="MobiDB-lite"/>
    </source>
</evidence>
<feature type="compositionally biased region" description="Basic and acidic residues" evidence="1">
    <location>
        <begin position="399"/>
        <end position="409"/>
    </location>
</feature>
<reference evidence="2" key="1">
    <citation type="submission" date="2019-06" db="EMBL/GenBank/DDBJ databases">
        <authorList>
            <person name="Zheng W."/>
        </authorList>
    </citation>
    <scope>NUCLEOTIDE SEQUENCE</scope>
    <source>
        <strain evidence="2">QDHG01</strain>
    </source>
</reference>
<accession>A0A8J8P3T3</accession>
<dbReference type="EMBL" id="RRYP01000354">
    <property type="protein sequence ID" value="TNV87562.1"/>
    <property type="molecule type" value="Genomic_DNA"/>
</dbReference>
<evidence type="ECO:0000313" key="3">
    <source>
        <dbReference type="Proteomes" id="UP000785679"/>
    </source>
</evidence>
<gene>
    <name evidence="2" type="ORF">FGO68_gene6048</name>
</gene>
<feature type="region of interest" description="Disordered" evidence="1">
    <location>
        <begin position="360"/>
        <end position="409"/>
    </location>
</feature>
<comment type="caution">
    <text evidence="2">The sequence shown here is derived from an EMBL/GenBank/DDBJ whole genome shotgun (WGS) entry which is preliminary data.</text>
</comment>
<protein>
    <submittedName>
        <fullName evidence="2">Uncharacterized protein</fullName>
    </submittedName>
</protein>
<sequence length="409" mass="45980">MNQQSCQKALLKCSKINKRRHKDESKVKRLLSRLMKEMPAVAGSQLGRGSGGVHAHQGEAHVPQQKGSLYDRAIMPQDLKCDLSQRFSERLQPSDQRGPESPERQQSHKGMNGFGERETSRRWSRKDVDGLLQHIWRSHQNAVKMEKSVSRAIEVYKKTPAEESPCHTIISQSELARYRDSSVNNNMKGLPIDDSRLGSFLQWPHNKQATQEQQYDNLLEAANRLRYGQSQIQMSAQDSQVLELERISNTAAADLSRMLPSTGVKSLDKLRPPPTNVLPRNIQQASVLDKTAGAGEPPIRSHNGQQLQHIQMIDAANTMQHQQQQPLITTFRLPPRPNNQNTIMANETGYINNQLLQSSQDQLSPPSQQPFLEGDFGATLNQPPQNSTKKPQLALASAKRFEHDAHGRG</sequence>
<feature type="compositionally biased region" description="Polar residues" evidence="1">
    <location>
        <begin position="379"/>
        <end position="390"/>
    </location>
</feature>